<feature type="compositionally biased region" description="Basic and acidic residues" evidence="5">
    <location>
        <begin position="21"/>
        <end position="40"/>
    </location>
</feature>
<keyword evidence="9" id="KW-1185">Reference proteome</keyword>
<reference evidence="8 9" key="1">
    <citation type="submission" date="2016-10" db="EMBL/GenBank/DDBJ databases">
        <authorList>
            <person name="Varghese N."/>
            <person name="Submissions S."/>
        </authorList>
    </citation>
    <scope>NUCLEOTIDE SEQUENCE [LARGE SCALE GENOMIC DNA]</scope>
    <source>
        <strain evidence="8 9">DSM 2260</strain>
    </source>
</reference>
<feature type="domain" description="Zinc finger DksA/TraR C4-type" evidence="6">
    <location>
        <begin position="83"/>
        <end position="112"/>
    </location>
</feature>
<keyword evidence="3" id="KW-0862">Zinc</keyword>
<dbReference type="InterPro" id="IPR020458">
    <property type="entry name" value="Znf_DskA_TraR_CS"/>
</dbReference>
<dbReference type="Gene3D" id="1.20.120.910">
    <property type="entry name" value="DksA, coiled-coil domain"/>
    <property type="match status" value="1"/>
</dbReference>
<dbReference type="Proteomes" id="UP000321224">
    <property type="component" value="Unassembled WGS sequence"/>
</dbReference>
<organism evidence="7 10">
    <name type="scientific">Myxococcus virescens</name>
    <dbReference type="NCBI Taxonomy" id="83456"/>
    <lineage>
        <taxon>Bacteria</taxon>
        <taxon>Pseudomonadati</taxon>
        <taxon>Myxococcota</taxon>
        <taxon>Myxococcia</taxon>
        <taxon>Myxococcales</taxon>
        <taxon>Cystobacterineae</taxon>
        <taxon>Myxococcaceae</taxon>
        <taxon>Myxococcus</taxon>
    </lineage>
</organism>
<dbReference type="AlphaFoldDB" id="A0A511HB49"/>
<feature type="zinc finger region" description="dksA C4-type" evidence="4">
    <location>
        <begin position="86"/>
        <end position="110"/>
    </location>
</feature>
<dbReference type="Proteomes" id="UP000198717">
    <property type="component" value="Unassembled WGS sequence"/>
</dbReference>
<dbReference type="PANTHER" id="PTHR33823:SF4">
    <property type="entry name" value="GENERAL STRESS PROTEIN 16O"/>
    <property type="match status" value="1"/>
</dbReference>
<name>A0A511HB49_9BACT</name>
<evidence type="ECO:0000313" key="7">
    <source>
        <dbReference type="EMBL" id="GEL70685.1"/>
    </source>
</evidence>
<evidence type="ECO:0000256" key="5">
    <source>
        <dbReference type="SAM" id="MobiDB-lite"/>
    </source>
</evidence>
<sequence length="130" mass="14479">MNAKQRDELKALLLALHSELTEKTPSRIEPNRTDDARIGGDEDEQPLNEMMQAIASNRNRNMDGVLARVLKALGKLRDDPDAFGECEECGDEIPLGRLRAMPYAEFCVTCQGNKDGPKGRATRSKLTDYT</sequence>
<dbReference type="EMBL" id="FNAJ01000004">
    <property type="protein sequence ID" value="SDE13373.1"/>
    <property type="molecule type" value="Genomic_DNA"/>
</dbReference>
<keyword evidence="2" id="KW-0863">Zinc-finger</keyword>
<evidence type="ECO:0000256" key="3">
    <source>
        <dbReference type="ARBA" id="ARBA00022833"/>
    </source>
</evidence>
<protein>
    <submittedName>
        <fullName evidence="7">Molecular chaperone DnaK</fullName>
    </submittedName>
    <submittedName>
        <fullName evidence="8">Transcriptional regulator, TraR/DksA family</fullName>
    </submittedName>
</protein>
<accession>A0A511HB49</accession>
<dbReference type="EMBL" id="BJVY01000011">
    <property type="protein sequence ID" value="GEL70685.1"/>
    <property type="molecule type" value="Genomic_DNA"/>
</dbReference>
<evidence type="ECO:0000313" key="8">
    <source>
        <dbReference type="EMBL" id="SDE13373.1"/>
    </source>
</evidence>
<evidence type="ECO:0000256" key="4">
    <source>
        <dbReference type="PROSITE-ProRule" id="PRU00510"/>
    </source>
</evidence>
<evidence type="ECO:0000313" key="9">
    <source>
        <dbReference type="Proteomes" id="UP000198717"/>
    </source>
</evidence>
<evidence type="ECO:0000256" key="2">
    <source>
        <dbReference type="ARBA" id="ARBA00022771"/>
    </source>
</evidence>
<evidence type="ECO:0000256" key="1">
    <source>
        <dbReference type="ARBA" id="ARBA00022723"/>
    </source>
</evidence>
<comment type="caution">
    <text evidence="7">The sequence shown here is derived from an EMBL/GenBank/DDBJ whole genome shotgun (WGS) entry which is preliminary data.</text>
</comment>
<evidence type="ECO:0000313" key="10">
    <source>
        <dbReference type="Proteomes" id="UP000321224"/>
    </source>
</evidence>
<dbReference type="GO" id="GO:0008270">
    <property type="term" value="F:zinc ion binding"/>
    <property type="evidence" value="ECO:0007669"/>
    <property type="project" value="UniProtKB-KW"/>
</dbReference>
<gene>
    <name evidence="7" type="ORF">MVI01_24690</name>
    <name evidence="8" type="ORF">SAMN04488504_104363</name>
</gene>
<dbReference type="RefSeq" id="WP_090490279.1">
    <property type="nucleotide sequence ID" value="NZ_BJVY01000011.1"/>
</dbReference>
<keyword evidence="1" id="KW-0479">Metal-binding</keyword>
<dbReference type="Pfam" id="PF01258">
    <property type="entry name" value="zf-dskA_traR"/>
    <property type="match status" value="1"/>
</dbReference>
<dbReference type="PROSITE" id="PS51128">
    <property type="entry name" value="ZF_DKSA_2"/>
    <property type="match status" value="1"/>
</dbReference>
<proteinExistence type="predicted"/>
<dbReference type="SUPFAM" id="SSF57716">
    <property type="entry name" value="Glucocorticoid receptor-like (DNA-binding domain)"/>
    <property type="match status" value="1"/>
</dbReference>
<dbReference type="PRINTS" id="PR00618">
    <property type="entry name" value="DKSAZNFINGER"/>
</dbReference>
<reference evidence="7 10" key="2">
    <citation type="submission" date="2019-07" db="EMBL/GenBank/DDBJ databases">
        <title>Whole genome shotgun sequence of Myxococcus virescens NBRC 100334.</title>
        <authorList>
            <person name="Hosoyama A."/>
            <person name="Uohara A."/>
            <person name="Ohji S."/>
            <person name="Ichikawa N."/>
        </authorList>
    </citation>
    <scope>NUCLEOTIDE SEQUENCE [LARGE SCALE GENOMIC DNA]</scope>
    <source>
        <strain evidence="7 10">NBRC 100334</strain>
    </source>
</reference>
<feature type="region of interest" description="Disordered" evidence="5">
    <location>
        <begin position="21"/>
        <end position="46"/>
    </location>
</feature>
<evidence type="ECO:0000259" key="6">
    <source>
        <dbReference type="Pfam" id="PF01258"/>
    </source>
</evidence>
<dbReference type="InterPro" id="IPR020460">
    <property type="entry name" value="Znf_C4-type_bac"/>
</dbReference>
<dbReference type="InterPro" id="IPR000962">
    <property type="entry name" value="Znf_DskA_TraR"/>
</dbReference>
<dbReference type="PROSITE" id="PS01102">
    <property type="entry name" value="ZF_DKSA_1"/>
    <property type="match status" value="1"/>
</dbReference>
<dbReference type="PANTHER" id="PTHR33823">
    <property type="entry name" value="RNA POLYMERASE-BINDING TRANSCRIPTION FACTOR DKSA-RELATED"/>
    <property type="match status" value="1"/>
</dbReference>